<name>A0A644YU20_9ZZZZ</name>
<dbReference type="PANTHER" id="PTHR43128">
    <property type="entry name" value="L-2-HYDROXYCARBOXYLATE DEHYDROGENASE (NAD(P)(+))"/>
    <property type="match status" value="1"/>
</dbReference>
<evidence type="ECO:0000259" key="1">
    <source>
        <dbReference type="Pfam" id="PF00056"/>
    </source>
</evidence>
<dbReference type="EMBL" id="VSSQ01006185">
    <property type="protein sequence ID" value="MPM31819.1"/>
    <property type="molecule type" value="Genomic_DNA"/>
</dbReference>
<dbReference type="InterPro" id="IPR036291">
    <property type="entry name" value="NAD(P)-bd_dom_sf"/>
</dbReference>
<feature type="domain" description="Lactate/malate dehydrogenase N-terminal" evidence="1">
    <location>
        <begin position="150"/>
        <end position="293"/>
    </location>
</feature>
<proteinExistence type="predicted"/>
<reference evidence="2" key="1">
    <citation type="submission" date="2019-08" db="EMBL/GenBank/DDBJ databases">
        <authorList>
            <person name="Kucharzyk K."/>
            <person name="Murdoch R.W."/>
            <person name="Higgins S."/>
            <person name="Loffler F."/>
        </authorList>
    </citation>
    <scope>NUCLEOTIDE SEQUENCE</scope>
</reference>
<organism evidence="2">
    <name type="scientific">bioreactor metagenome</name>
    <dbReference type="NCBI Taxonomy" id="1076179"/>
    <lineage>
        <taxon>unclassified sequences</taxon>
        <taxon>metagenomes</taxon>
        <taxon>ecological metagenomes</taxon>
    </lineage>
</organism>
<dbReference type="PANTHER" id="PTHR43128:SF16">
    <property type="entry name" value="L-LACTATE DEHYDROGENASE"/>
    <property type="match status" value="1"/>
</dbReference>
<dbReference type="SUPFAM" id="SSF51735">
    <property type="entry name" value="NAD(P)-binding Rossmann-fold domains"/>
    <property type="match status" value="1"/>
</dbReference>
<protein>
    <submittedName>
        <fullName evidence="2">L-lactate dehydrogenase</fullName>
        <ecNumber evidence="2">1.1.1.27</ecNumber>
    </submittedName>
</protein>
<evidence type="ECO:0000313" key="2">
    <source>
        <dbReference type="EMBL" id="MPM31819.1"/>
    </source>
</evidence>
<dbReference type="EC" id="1.1.1.27" evidence="2"/>
<dbReference type="GO" id="GO:0006089">
    <property type="term" value="P:lactate metabolic process"/>
    <property type="evidence" value="ECO:0007669"/>
    <property type="project" value="TreeGrafter"/>
</dbReference>
<dbReference type="Gene3D" id="3.40.50.720">
    <property type="entry name" value="NAD(P)-binding Rossmann-like Domain"/>
    <property type="match status" value="1"/>
</dbReference>
<keyword evidence="2" id="KW-0560">Oxidoreductase</keyword>
<gene>
    <name evidence="2" type="primary">ldh_6</name>
    <name evidence="2" type="ORF">SDC9_78376</name>
</gene>
<sequence>MFYYKYKDRLIISKKKCEEYASNIHEEHNIKSEVNTRLLTLSSFEDFHEISQDEGEKHKGTIYALNLLNPKYSRRSFIVSHKEYLFIEEETLDLLKKPKKIEEEKNSNRGNPAIPQWIADAIEEKRIISLNIGYESWKDVIEYKEPEKWKINVVGLGDVGGTLLTGLKLLGYEKVSQLGLYDRDENKTNRWKLELGQILSPNMMERDINIVRLKEEDIFNCDLFVFCVSLGVPEVGKEVQDVRLVQFKGNSKIIGSYAKMARESGFKGIFAVVSDPVDLLCKAAFEESNKDQNGKVDFKGLAPEQIRGYGLGVMNARACYYAMENKETENYALEGRAFGPHGEGLIIANSIENYREDLSKELTQKTKTANLEVRGTGFKPYIAPALSSGSLALLSTINSQWHYSASFIGGTFMGCKNRFLKGCTEVETLEFPSQLFEELQHTYKLLNELYNS</sequence>
<dbReference type="Pfam" id="PF00056">
    <property type="entry name" value="Ldh_1_N"/>
    <property type="match status" value="1"/>
</dbReference>
<dbReference type="InterPro" id="IPR001236">
    <property type="entry name" value="Lactate/malate_DH_N"/>
</dbReference>
<accession>A0A644YU20</accession>
<comment type="caution">
    <text evidence="2">The sequence shown here is derived from an EMBL/GenBank/DDBJ whole genome shotgun (WGS) entry which is preliminary data.</text>
</comment>
<dbReference type="AlphaFoldDB" id="A0A644YU20"/>
<dbReference type="GO" id="GO:0004459">
    <property type="term" value="F:L-lactate dehydrogenase (NAD+) activity"/>
    <property type="evidence" value="ECO:0007669"/>
    <property type="project" value="UniProtKB-EC"/>
</dbReference>